<protein>
    <submittedName>
        <fullName evidence="4">Secreted lipase</fullName>
    </submittedName>
</protein>
<dbReference type="GO" id="GO:0052689">
    <property type="term" value="F:carboxylic ester hydrolase activity"/>
    <property type="evidence" value="ECO:0007669"/>
    <property type="project" value="TreeGrafter"/>
</dbReference>
<comment type="similarity">
    <text evidence="1">Belongs to the type-B carboxylesterase/lipase family.</text>
</comment>
<keyword evidence="2" id="KW-0378">Hydrolase</keyword>
<organism evidence="4 5">
    <name type="scientific">Lachnellula suecica</name>
    <dbReference type="NCBI Taxonomy" id="602035"/>
    <lineage>
        <taxon>Eukaryota</taxon>
        <taxon>Fungi</taxon>
        <taxon>Dikarya</taxon>
        <taxon>Ascomycota</taxon>
        <taxon>Pezizomycotina</taxon>
        <taxon>Leotiomycetes</taxon>
        <taxon>Helotiales</taxon>
        <taxon>Lachnaceae</taxon>
        <taxon>Lachnellula</taxon>
    </lineage>
</organism>
<evidence type="ECO:0000256" key="1">
    <source>
        <dbReference type="ARBA" id="ARBA00005964"/>
    </source>
</evidence>
<dbReference type="InterPro" id="IPR050654">
    <property type="entry name" value="AChE-related_enzymes"/>
</dbReference>
<evidence type="ECO:0000256" key="2">
    <source>
        <dbReference type="ARBA" id="ARBA00022801"/>
    </source>
</evidence>
<proteinExistence type="inferred from homology"/>
<dbReference type="Pfam" id="PF00135">
    <property type="entry name" value="COesterase"/>
    <property type="match status" value="1"/>
</dbReference>
<dbReference type="OrthoDB" id="408631at2759"/>
<dbReference type="PANTHER" id="PTHR43918:SF4">
    <property type="entry name" value="CARBOXYLIC ESTER HYDROLASE"/>
    <property type="match status" value="1"/>
</dbReference>
<reference evidence="4 5" key="1">
    <citation type="submission" date="2018-05" db="EMBL/GenBank/DDBJ databases">
        <title>Genome sequencing and assembly of the regulated plant pathogen Lachnellula willkommii and related sister species for the development of diagnostic species identification markers.</title>
        <authorList>
            <person name="Giroux E."/>
            <person name="Bilodeau G."/>
        </authorList>
    </citation>
    <scope>NUCLEOTIDE SEQUENCE [LARGE SCALE GENOMIC DNA]</scope>
    <source>
        <strain evidence="4 5">CBS 268.59</strain>
    </source>
</reference>
<dbReference type="InterPro" id="IPR029058">
    <property type="entry name" value="AB_hydrolase_fold"/>
</dbReference>
<accession>A0A8T9CEZ4</accession>
<name>A0A8T9CEZ4_9HELO</name>
<comment type="caution">
    <text evidence="4">The sequence shown here is derived from an EMBL/GenBank/DDBJ whole genome shotgun (WGS) entry which is preliminary data.</text>
</comment>
<evidence type="ECO:0000259" key="3">
    <source>
        <dbReference type="Pfam" id="PF00135"/>
    </source>
</evidence>
<dbReference type="PANTHER" id="PTHR43918">
    <property type="entry name" value="ACETYLCHOLINESTERASE"/>
    <property type="match status" value="1"/>
</dbReference>
<sequence length="391" mass="42953">MDSHRELSVISKPRATKHFRTNYERYILKNVTLTNVERIRLAATAQTLAYGGSQPVPFQQGICKSQALGYGFTSSIARDAAQAVVDYVGCNATSFDEPETVGCLRSLDMTTLLNAELATVRGDLGYQWLPSVDGDFWPAAPSELLREGRFANVTTMIGWTMDDLTLYTDPTIATAQDTYDSVKVGYPGMSADNIDKLLALYPVIDFTANPAANKSNEFYRAARISRDTFMVCQPMAIASTYATAGNDVFLYEWNQTVVGSALASVRGLYGIGIPHTSEFAYTFGNISVYDVNGYPFEPTPADYALQHRGSRSWSTFASTGKPSLEGHDTLAGWEKAYPGDDTEPYVFVVGGPHEGLSALDGPKSTPEVEEQKLRERCAFINSPEVIEQLYF</sequence>
<dbReference type="Gene3D" id="3.40.50.1820">
    <property type="entry name" value="alpha/beta hydrolase"/>
    <property type="match status" value="1"/>
</dbReference>
<dbReference type="EMBL" id="QGMK01000157">
    <property type="protein sequence ID" value="TVY83752.1"/>
    <property type="molecule type" value="Genomic_DNA"/>
</dbReference>
<dbReference type="Proteomes" id="UP000469558">
    <property type="component" value="Unassembled WGS sequence"/>
</dbReference>
<dbReference type="SUPFAM" id="SSF53474">
    <property type="entry name" value="alpha/beta-Hydrolases"/>
    <property type="match status" value="1"/>
</dbReference>
<keyword evidence="5" id="KW-1185">Reference proteome</keyword>
<dbReference type="InterPro" id="IPR002018">
    <property type="entry name" value="CarbesteraseB"/>
</dbReference>
<gene>
    <name evidence="4" type="ORF">LSUE1_G001152</name>
</gene>
<evidence type="ECO:0000313" key="5">
    <source>
        <dbReference type="Proteomes" id="UP000469558"/>
    </source>
</evidence>
<feature type="domain" description="Carboxylesterase type B" evidence="3">
    <location>
        <begin position="57"/>
        <end position="343"/>
    </location>
</feature>
<dbReference type="AlphaFoldDB" id="A0A8T9CEZ4"/>
<evidence type="ECO:0000313" key="4">
    <source>
        <dbReference type="EMBL" id="TVY83752.1"/>
    </source>
</evidence>